<dbReference type="RefSeq" id="WP_344901177.1">
    <property type="nucleotide sequence ID" value="NZ_BAAAYO010000001.1"/>
</dbReference>
<protein>
    <recommendedName>
        <fullName evidence="3">Neutral/alkaline non-lysosomal ceramidase N-terminal domain-containing protein</fullName>
    </recommendedName>
</protein>
<sequence length="491" mass="54435">MQLRAGVGKSDITTNREGVFVSDRLYAKALVLDDGNTRVALIAMDALAIGGIGDIKDDFLPKLRDRIEEELHIPGGNVMVNASHTHPQGRLLCEDDEQVERTFDAVRQALERMTEVTAGSGFGREARITFNRNLRMQDGRHWTVRYAHPCPPDGEVAGIGPIDPDIGVLRIDRMDGRPLAVVYNFACHLLIGVPDRGVTANFAGFASKVIEDQLGHGAMALFVQGAGGDLLELHFKDVNRSRNCEPLGTMLGLSALEAVRNIRTGAAALSVCSETIRLPRRTDIAERIAERLREQQELLASMRSTCLNFKSFLPLYLKYALNPEHPADYSYRYMQEAAIGANELTTMDAHNRSNLDAYVRNIHTMERLIRIQEDIATLQVHLQLNREAGEPFIPAEVQAIRIGDCALLTAPAELLVEVGLKLKQASPFEHTLIAAFSNGYMHYAPPAEHYDKGGYEVTECLLAPEWQQAYEQKAFELLDRLDRPAAGAGER</sequence>
<evidence type="ECO:0008006" key="3">
    <source>
        <dbReference type="Google" id="ProtNLM"/>
    </source>
</evidence>
<gene>
    <name evidence="1" type="ORF">ACFFNY_18275</name>
</gene>
<name>A0ABV5VZA4_9BACL</name>
<comment type="caution">
    <text evidence="1">The sequence shown here is derived from an EMBL/GenBank/DDBJ whole genome shotgun (WGS) entry which is preliminary data.</text>
</comment>
<proteinExistence type="predicted"/>
<organism evidence="1 2">
    <name type="scientific">Paenibacillus hodogayensis</name>
    <dbReference type="NCBI Taxonomy" id="279208"/>
    <lineage>
        <taxon>Bacteria</taxon>
        <taxon>Bacillati</taxon>
        <taxon>Bacillota</taxon>
        <taxon>Bacilli</taxon>
        <taxon>Bacillales</taxon>
        <taxon>Paenibacillaceae</taxon>
        <taxon>Paenibacillus</taxon>
    </lineage>
</organism>
<evidence type="ECO:0000313" key="2">
    <source>
        <dbReference type="Proteomes" id="UP001589619"/>
    </source>
</evidence>
<evidence type="ECO:0000313" key="1">
    <source>
        <dbReference type="EMBL" id="MFB9753517.1"/>
    </source>
</evidence>
<reference evidence="1 2" key="1">
    <citation type="submission" date="2024-09" db="EMBL/GenBank/DDBJ databases">
        <authorList>
            <person name="Sun Q."/>
            <person name="Mori K."/>
        </authorList>
    </citation>
    <scope>NUCLEOTIDE SEQUENCE [LARGE SCALE GENOMIC DNA]</scope>
    <source>
        <strain evidence="1 2">JCM 12520</strain>
    </source>
</reference>
<dbReference type="Proteomes" id="UP001589619">
    <property type="component" value="Unassembled WGS sequence"/>
</dbReference>
<keyword evidence="2" id="KW-1185">Reference proteome</keyword>
<accession>A0ABV5VZA4</accession>
<dbReference type="EMBL" id="JBHMAG010000012">
    <property type="protein sequence ID" value="MFB9753517.1"/>
    <property type="molecule type" value="Genomic_DNA"/>
</dbReference>